<dbReference type="AlphaFoldDB" id="A0A1Z1WRT4"/>
<organism evidence="2 3">
    <name type="scientific">Streptomyces alboflavus</name>
    <dbReference type="NCBI Taxonomy" id="67267"/>
    <lineage>
        <taxon>Bacteria</taxon>
        <taxon>Bacillati</taxon>
        <taxon>Actinomycetota</taxon>
        <taxon>Actinomycetes</taxon>
        <taxon>Kitasatosporales</taxon>
        <taxon>Streptomycetaceae</taxon>
        <taxon>Streptomyces</taxon>
    </lineage>
</organism>
<keyword evidence="3" id="KW-1185">Reference proteome</keyword>
<sequence>MMSAIRYFEGSSQPRWSVGGSSHSIRSSRAQCAPSLLRVVYTATASYTPVTSSCTSLPGYERRVRRSAAANAAGLSGRRTKVSRVNRACHSVASAAGSGRWAATA</sequence>
<gene>
    <name evidence="2" type="ORF">SMD44_08519</name>
</gene>
<dbReference type="EMBL" id="CP021748">
    <property type="protein sequence ID" value="ARX89032.1"/>
    <property type="molecule type" value="Genomic_DNA"/>
</dbReference>
<protein>
    <submittedName>
        <fullName evidence="2">Uncharacterized protein</fullName>
    </submittedName>
</protein>
<evidence type="ECO:0000313" key="3">
    <source>
        <dbReference type="Proteomes" id="UP000195880"/>
    </source>
</evidence>
<name>A0A1Z1WRT4_9ACTN</name>
<dbReference type="Proteomes" id="UP000195880">
    <property type="component" value="Chromosome"/>
</dbReference>
<accession>A0A1Z1WRT4</accession>
<evidence type="ECO:0000313" key="2">
    <source>
        <dbReference type="EMBL" id="ARX89032.1"/>
    </source>
</evidence>
<dbReference type="KEGG" id="salf:SMD44_08519"/>
<proteinExistence type="predicted"/>
<feature type="region of interest" description="Disordered" evidence="1">
    <location>
        <begin position="1"/>
        <end position="23"/>
    </location>
</feature>
<evidence type="ECO:0000256" key="1">
    <source>
        <dbReference type="SAM" id="MobiDB-lite"/>
    </source>
</evidence>
<reference evidence="2 3" key="1">
    <citation type="submission" date="2017-05" db="EMBL/GenBank/DDBJ databases">
        <title>Streptomyces alboflavus Genome sequencing and assembly.</title>
        <authorList>
            <person name="Wang Y."/>
            <person name="Du B."/>
            <person name="Ding Y."/>
            <person name="Liu H."/>
            <person name="Hou Q."/>
            <person name="Liu K."/>
            <person name="Wang C."/>
            <person name="Yao L."/>
        </authorList>
    </citation>
    <scope>NUCLEOTIDE SEQUENCE [LARGE SCALE GENOMIC DNA]</scope>
    <source>
        <strain evidence="2 3">MDJK44</strain>
    </source>
</reference>